<feature type="compositionally biased region" description="Low complexity" evidence="1">
    <location>
        <begin position="43"/>
        <end position="56"/>
    </location>
</feature>
<reference evidence="3" key="1">
    <citation type="submission" date="2022-08" db="EMBL/GenBank/DDBJ databases">
        <authorList>
            <person name="Gutierrez-Valencia J."/>
        </authorList>
    </citation>
    <scope>NUCLEOTIDE SEQUENCE</scope>
</reference>
<gene>
    <name evidence="3" type="ORF">LITE_LOCUS3169</name>
</gene>
<evidence type="ECO:0000256" key="1">
    <source>
        <dbReference type="SAM" id="MobiDB-lite"/>
    </source>
</evidence>
<proteinExistence type="predicted"/>
<dbReference type="PANTHER" id="PTHR33919:SF9">
    <property type="entry name" value="RIBOSOME BIOGENESIS NEP1-LIKE PROTEIN"/>
    <property type="match status" value="1"/>
</dbReference>
<keyword evidence="2" id="KW-0472">Membrane</keyword>
<evidence type="ECO:0000313" key="3">
    <source>
        <dbReference type="EMBL" id="CAI0381463.1"/>
    </source>
</evidence>
<dbReference type="AlphaFoldDB" id="A0AAV0H901"/>
<name>A0AAV0H901_9ROSI</name>
<sequence length="141" mass="15301">MALRATTIRSWRWSPKLSIITTTIGSSGQKKCLASTTTPKLAPPSNSSSPTSNSAPYNKYSLTGEYAPVYIVMGFVSVAVAIGVHTAKQQLVHSPGVSLRKTRRGSMSEADRPDLATTNGQNFLNKSFLRKVGHIQQQDKH</sequence>
<feature type="region of interest" description="Disordered" evidence="1">
    <location>
        <begin position="93"/>
        <end position="120"/>
    </location>
</feature>
<feature type="transmembrane region" description="Helical" evidence="2">
    <location>
        <begin position="66"/>
        <end position="84"/>
    </location>
</feature>
<accession>A0AAV0H901</accession>
<dbReference type="PANTHER" id="PTHR33919">
    <property type="entry name" value="OS09G0127700 PROTEIN"/>
    <property type="match status" value="1"/>
</dbReference>
<keyword evidence="2" id="KW-0812">Transmembrane</keyword>
<comment type="caution">
    <text evidence="3">The sequence shown here is derived from an EMBL/GenBank/DDBJ whole genome shotgun (WGS) entry which is preliminary data.</text>
</comment>
<organism evidence="3 4">
    <name type="scientific">Linum tenue</name>
    <dbReference type="NCBI Taxonomy" id="586396"/>
    <lineage>
        <taxon>Eukaryota</taxon>
        <taxon>Viridiplantae</taxon>
        <taxon>Streptophyta</taxon>
        <taxon>Embryophyta</taxon>
        <taxon>Tracheophyta</taxon>
        <taxon>Spermatophyta</taxon>
        <taxon>Magnoliopsida</taxon>
        <taxon>eudicotyledons</taxon>
        <taxon>Gunneridae</taxon>
        <taxon>Pentapetalae</taxon>
        <taxon>rosids</taxon>
        <taxon>fabids</taxon>
        <taxon>Malpighiales</taxon>
        <taxon>Linaceae</taxon>
        <taxon>Linum</taxon>
    </lineage>
</organism>
<evidence type="ECO:0000313" key="4">
    <source>
        <dbReference type="Proteomes" id="UP001154282"/>
    </source>
</evidence>
<evidence type="ECO:0000256" key="2">
    <source>
        <dbReference type="SAM" id="Phobius"/>
    </source>
</evidence>
<feature type="compositionally biased region" description="Polar residues" evidence="1">
    <location>
        <begin position="30"/>
        <end position="39"/>
    </location>
</feature>
<dbReference type="EMBL" id="CAMGYJ010000002">
    <property type="protein sequence ID" value="CAI0381463.1"/>
    <property type="molecule type" value="Genomic_DNA"/>
</dbReference>
<keyword evidence="2" id="KW-1133">Transmembrane helix</keyword>
<protein>
    <submittedName>
        <fullName evidence="3">Uncharacterized protein</fullName>
    </submittedName>
</protein>
<keyword evidence="4" id="KW-1185">Reference proteome</keyword>
<dbReference type="Proteomes" id="UP001154282">
    <property type="component" value="Unassembled WGS sequence"/>
</dbReference>
<feature type="region of interest" description="Disordered" evidence="1">
    <location>
        <begin position="30"/>
        <end position="57"/>
    </location>
</feature>